<dbReference type="Proteomes" id="UP000241868">
    <property type="component" value="Unassembled WGS sequence"/>
</dbReference>
<gene>
    <name evidence="2" type="ORF">C7N83_13100</name>
    <name evidence="1" type="ORF">C7N83_13465</name>
</gene>
<accession>A0A2P7TWY4</accession>
<proteinExistence type="predicted"/>
<dbReference type="EMBL" id="PXYY01000135">
    <property type="protein sequence ID" value="PSJ79297.1"/>
    <property type="molecule type" value="Genomic_DNA"/>
</dbReference>
<dbReference type="EMBL" id="PXYY01000151">
    <property type="protein sequence ID" value="PSJ79231.1"/>
    <property type="molecule type" value="Genomic_DNA"/>
</dbReference>
<sequence length="46" mass="5510">MGRFFKQTTETMIAKHIDRFPLLKNHFITGRQPITNYPEQQKGRYA</sequence>
<reference evidence="1 3" key="1">
    <citation type="submission" date="2018-03" db="EMBL/GenBank/DDBJ databases">
        <title>Neisseria weixii sp. nov., isolated from the intestinal contents of Tibetan Plateau pika (Ochotona curzoniae) in Yushu, Qinghai Province, China.</title>
        <authorList>
            <person name="Gui Z."/>
        </authorList>
    </citation>
    <scope>NUCLEOTIDE SEQUENCE [LARGE SCALE GENOMIC DNA]</scope>
    <source>
        <strain evidence="1 3">ATCC 51483</strain>
    </source>
</reference>
<dbReference type="AlphaFoldDB" id="A0A2P7TWY4"/>
<protein>
    <submittedName>
        <fullName evidence="1">IS5 family transposase</fullName>
    </submittedName>
</protein>
<organism evidence="1 3">
    <name type="scientific">Neisseria iguanae</name>
    <dbReference type="NCBI Taxonomy" id="90242"/>
    <lineage>
        <taxon>Bacteria</taxon>
        <taxon>Pseudomonadati</taxon>
        <taxon>Pseudomonadota</taxon>
        <taxon>Betaproteobacteria</taxon>
        <taxon>Neisseriales</taxon>
        <taxon>Neisseriaceae</taxon>
        <taxon>Neisseria</taxon>
    </lineage>
</organism>
<name>A0A2P7TWY4_9NEIS</name>
<keyword evidence="3" id="KW-1185">Reference proteome</keyword>
<feature type="non-terminal residue" evidence="1">
    <location>
        <position position="46"/>
    </location>
</feature>
<evidence type="ECO:0000313" key="1">
    <source>
        <dbReference type="EMBL" id="PSJ79231.1"/>
    </source>
</evidence>
<evidence type="ECO:0000313" key="2">
    <source>
        <dbReference type="EMBL" id="PSJ79297.1"/>
    </source>
</evidence>
<comment type="caution">
    <text evidence="1">The sequence shown here is derived from an EMBL/GenBank/DDBJ whole genome shotgun (WGS) entry which is preliminary data.</text>
</comment>
<evidence type="ECO:0000313" key="3">
    <source>
        <dbReference type="Proteomes" id="UP000241868"/>
    </source>
</evidence>